<proteinExistence type="predicted"/>
<evidence type="ECO:0000313" key="1">
    <source>
        <dbReference type="EMBL" id="KAK1864125.1"/>
    </source>
</evidence>
<sequence>MDAAVTAGTAPPPHLVTPPSLPAGVPFFDVTVDIDGIDGNDDGDTSTGAGALGSAAADVARSPVGSAVGGDDQADAPGTGDDVEAEKAAAVKAAAKREKELKKAVKDYMKTALSSERTFFKWVWTGLNLGALGMFSLAFFEDHTPFPYRLLLTGAAWAAGLLAALYGLRQFHRRRAALLTATDDPSAWESPRAPAIVVAVFASMLGLMVVYAVASHQTFQVHSPTVVGGGGR</sequence>
<gene>
    <name evidence="1" type="ORF">I4F81_006675</name>
</gene>
<dbReference type="Proteomes" id="UP000798662">
    <property type="component" value="Chromosome 2"/>
</dbReference>
<organism evidence="1 2">
    <name type="scientific">Pyropia yezoensis</name>
    <name type="common">Susabi-nori</name>
    <name type="synonym">Porphyra yezoensis</name>
    <dbReference type="NCBI Taxonomy" id="2788"/>
    <lineage>
        <taxon>Eukaryota</taxon>
        <taxon>Rhodophyta</taxon>
        <taxon>Bangiophyceae</taxon>
        <taxon>Bangiales</taxon>
        <taxon>Bangiaceae</taxon>
        <taxon>Pyropia</taxon>
    </lineage>
</organism>
<accession>A0ACC3C2D0</accession>
<reference evidence="1" key="1">
    <citation type="submission" date="2019-11" db="EMBL/GenBank/DDBJ databases">
        <title>Nori genome reveals adaptations in red seaweeds to the harsh intertidal environment.</title>
        <authorList>
            <person name="Wang D."/>
            <person name="Mao Y."/>
        </authorList>
    </citation>
    <scope>NUCLEOTIDE SEQUENCE</scope>
    <source>
        <tissue evidence="1">Gametophyte</tissue>
    </source>
</reference>
<name>A0ACC3C2D0_PYRYE</name>
<comment type="caution">
    <text evidence="1">The sequence shown here is derived from an EMBL/GenBank/DDBJ whole genome shotgun (WGS) entry which is preliminary data.</text>
</comment>
<evidence type="ECO:0000313" key="2">
    <source>
        <dbReference type="Proteomes" id="UP000798662"/>
    </source>
</evidence>
<protein>
    <submittedName>
        <fullName evidence="1">Uncharacterized protein</fullName>
    </submittedName>
</protein>
<dbReference type="EMBL" id="CM020619">
    <property type="protein sequence ID" value="KAK1864125.1"/>
    <property type="molecule type" value="Genomic_DNA"/>
</dbReference>
<keyword evidence="2" id="KW-1185">Reference proteome</keyword>